<feature type="compositionally biased region" description="Acidic residues" evidence="1">
    <location>
        <begin position="31"/>
        <end position="60"/>
    </location>
</feature>
<evidence type="ECO:0000313" key="2">
    <source>
        <dbReference type="EMBL" id="GJT13974.1"/>
    </source>
</evidence>
<reference evidence="2" key="2">
    <citation type="submission" date="2022-01" db="EMBL/GenBank/DDBJ databases">
        <authorList>
            <person name="Yamashiro T."/>
            <person name="Shiraishi A."/>
            <person name="Satake H."/>
            <person name="Nakayama K."/>
        </authorList>
    </citation>
    <scope>NUCLEOTIDE SEQUENCE</scope>
</reference>
<gene>
    <name evidence="2" type="ORF">Tco_0861016</name>
</gene>
<feature type="compositionally biased region" description="Basic and acidic residues" evidence="1">
    <location>
        <begin position="17"/>
        <end position="30"/>
    </location>
</feature>
<protein>
    <submittedName>
        <fullName evidence="2">Uncharacterized protein</fullName>
    </submittedName>
</protein>
<evidence type="ECO:0000313" key="3">
    <source>
        <dbReference type="Proteomes" id="UP001151760"/>
    </source>
</evidence>
<comment type="caution">
    <text evidence="2">The sequence shown here is derived from an EMBL/GenBank/DDBJ whole genome shotgun (WGS) entry which is preliminary data.</text>
</comment>
<organism evidence="2 3">
    <name type="scientific">Tanacetum coccineum</name>
    <dbReference type="NCBI Taxonomy" id="301880"/>
    <lineage>
        <taxon>Eukaryota</taxon>
        <taxon>Viridiplantae</taxon>
        <taxon>Streptophyta</taxon>
        <taxon>Embryophyta</taxon>
        <taxon>Tracheophyta</taxon>
        <taxon>Spermatophyta</taxon>
        <taxon>Magnoliopsida</taxon>
        <taxon>eudicotyledons</taxon>
        <taxon>Gunneridae</taxon>
        <taxon>Pentapetalae</taxon>
        <taxon>asterids</taxon>
        <taxon>campanulids</taxon>
        <taxon>Asterales</taxon>
        <taxon>Asteraceae</taxon>
        <taxon>Asteroideae</taxon>
        <taxon>Anthemideae</taxon>
        <taxon>Anthemidinae</taxon>
        <taxon>Tanacetum</taxon>
    </lineage>
</organism>
<reference evidence="2" key="1">
    <citation type="journal article" date="2022" name="Int. J. Mol. Sci.">
        <title>Draft Genome of Tanacetum Coccineum: Genomic Comparison of Closely Related Tanacetum-Family Plants.</title>
        <authorList>
            <person name="Yamashiro T."/>
            <person name="Shiraishi A."/>
            <person name="Nakayama K."/>
            <person name="Satake H."/>
        </authorList>
    </citation>
    <scope>NUCLEOTIDE SEQUENCE</scope>
</reference>
<keyword evidence="3" id="KW-1185">Reference proteome</keyword>
<feature type="region of interest" description="Disordered" evidence="1">
    <location>
        <begin position="1"/>
        <end position="70"/>
    </location>
</feature>
<feature type="compositionally biased region" description="Low complexity" evidence="1">
    <location>
        <begin position="1"/>
        <end position="16"/>
    </location>
</feature>
<accession>A0ABQ5BMA3</accession>
<feature type="compositionally biased region" description="Basic and acidic residues" evidence="1">
    <location>
        <begin position="61"/>
        <end position="70"/>
    </location>
</feature>
<dbReference type="EMBL" id="BQNB010013274">
    <property type="protein sequence ID" value="GJT13974.1"/>
    <property type="molecule type" value="Genomic_DNA"/>
</dbReference>
<evidence type="ECO:0000256" key="1">
    <source>
        <dbReference type="SAM" id="MobiDB-lite"/>
    </source>
</evidence>
<name>A0ABQ5BMA3_9ASTR</name>
<dbReference type="Proteomes" id="UP001151760">
    <property type="component" value="Unassembled WGS sequence"/>
</dbReference>
<proteinExistence type="predicted"/>
<sequence>MREVSSSSLLNGGFLLRTRDLGTRRGGSDGRDEEEDEEREMCERDDEREERERCDEEDDERRDLQRERGGEVDCEVELSCVGGGEERGERGEDEWRMMVERRVSRREEREERRLGEERVSGDE</sequence>